<dbReference type="PANTHER" id="PTHR21426">
    <property type="entry name" value="EXOCYST COMPLEX COMPONENT 8"/>
    <property type="match status" value="1"/>
</dbReference>
<evidence type="ECO:0000313" key="9">
    <source>
        <dbReference type="EMBL" id="CAG8572748.1"/>
    </source>
</evidence>
<dbReference type="InterPro" id="IPR042560">
    <property type="entry name" value="Exo84_C_2"/>
</dbReference>
<reference evidence="9" key="1">
    <citation type="submission" date="2021-06" db="EMBL/GenBank/DDBJ databases">
        <authorList>
            <person name="Kallberg Y."/>
            <person name="Tangrot J."/>
            <person name="Rosling A."/>
        </authorList>
    </citation>
    <scope>NUCLEOTIDE SEQUENCE</scope>
    <source>
        <strain evidence="9">BR232B</strain>
    </source>
</reference>
<evidence type="ECO:0000259" key="8">
    <source>
        <dbReference type="Pfam" id="PF16528"/>
    </source>
</evidence>
<sequence length="670" mass="75991">MNQYTPQRPRRDRPPFEVGHIHTANLGTKAGGSSPALSPSSPTTPRESAFLSWRMNRSAGNLLKQLEGKRGGEGVGYAQFDDEQRGEIPGVELKEFAAEDYNPEAYIAKTLANATEEGVRVFYDKLRDGKDVAATVLQKNVYENYNEFVTISKEISNILALSRTIVPLVYDLIQSDMLVLRSFLNELRNVSDNLREDSTVDSVTTDSVISVAADPIISRSRKPVTNNAADLQAIWKAQIEALWENVEGAQALVPFQRGRHVIREISSFVEINPKSNKLKQGVQMFLLTDCLLVANKRKQGMSMRVKLVADKCWPLNEITIIDMKDTSEHENVIKILKHPVDTFLYKCGKPEEKMTLISMTKRAAEVMMLVKSNGGEQRDTMLSIDEQKLNQSANNSSRRGRSMLEPSVPNTPLPRTPLSGTRDAHIMDDREIEDLMDQLDVFIALREFDEAVDSIKRLKNAIVGLQSDLIKTEALRSKVDERVVRLSDAISRDLTTPDIKKAQMQRSVKLLLRLGYGEQARRMFLSARSEIIKIRARQLKFEGDIPQYINELSLVYFTLIKNTCAWYNSAFKDTRMASGLVKWAKEEIEHYADMFRRQVYTVKNQDEQTVEKCLRCTRQHCSILTDVGLDLRFLLESLLRPSKGGSHGRSNSEYYDDEEDDDFSVTYVVS</sequence>
<feature type="compositionally biased region" description="Low complexity" evidence="7">
    <location>
        <begin position="31"/>
        <end position="45"/>
    </location>
</feature>
<dbReference type="GO" id="GO:0015031">
    <property type="term" value="P:protein transport"/>
    <property type="evidence" value="ECO:0007669"/>
    <property type="project" value="UniProtKB-KW"/>
</dbReference>
<dbReference type="GO" id="GO:0000145">
    <property type="term" value="C:exocyst"/>
    <property type="evidence" value="ECO:0007669"/>
    <property type="project" value="InterPro"/>
</dbReference>
<dbReference type="InterPro" id="IPR016159">
    <property type="entry name" value="Cullin_repeat-like_dom_sf"/>
</dbReference>
<evidence type="ECO:0000256" key="5">
    <source>
        <dbReference type="ARBA" id="ARBA00022483"/>
    </source>
</evidence>
<dbReference type="OrthoDB" id="642193at2759"/>
<proteinExistence type="inferred from homology"/>
<protein>
    <recommendedName>
        <fullName evidence="3">Exocyst complex component EXO84</fullName>
    </recommendedName>
</protein>
<keyword evidence="5" id="KW-0268">Exocytosis</keyword>
<dbReference type="GO" id="GO:0030133">
    <property type="term" value="C:transport vesicle"/>
    <property type="evidence" value="ECO:0007669"/>
    <property type="project" value="UniProtKB-SubCell"/>
</dbReference>
<comment type="subcellular location">
    <subcellularLocation>
        <location evidence="1">Cytoplasmic vesicle</location>
        <location evidence="1">Secretory vesicle</location>
    </subcellularLocation>
</comment>
<dbReference type="PANTHER" id="PTHR21426:SF12">
    <property type="entry name" value="EXOCYST COMPLEX COMPONENT 8"/>
    <property type="match status" value="1"/>
</dbReference>
<dbReference type="InterPro" id="IPR033961">
    <property type="entry name" value="Exo84"/>
</dbReference>
<feature type="region of interest" description="Disordered" evidence="7">
    <location>
        <begin position="390"/>
        <end position="423"/>
    </location>
</feature>
<dbReference type="InterPro" id="IPR011993">
    <property type="entry name" value="PH-like_dom_sf"/>
</dbReference>
<dbReference type="InterPro" id="IPR032403">
    <property type="entry name" value="Exo84_C"/>
</dbReference>
<gene>
    <name evidence="9" type="ORF">PBRASI_LOCUS6190</name>
</gene>
<evidence type="ECO:0000256" key="3">
    <source>
        <dbReference type="ARBA" id="ARBA00021269"/>
    </source>
</evidence>
<feature type="region of interest" description="Disordered" evidence="7">
    <location>
        <begin position="1"/>
        <end position="47"/>
    </location>
</feature>
<dbReference type="Pfam" id="PF16528">
    <property type="entry name" value="Exo84_C"/>
    <property type="match status" value="1"/>
</dbReference>
<dbReference type="Pfam" id="PF25345">
    <property type="entry name" value="PH_EXO84"/>
    <property type="match status" value="1"/>
</dbReference>
<organism evidence="9 10">
    <name type="scientific">Paraglomus brasilianum</name>
    <dbReference type="NCBI Taxonomy" id="144538"/>
    <lineage>
        <taxon>Eukaryota</taxon>
        <taxon>Fungi</taxon>
        <taxon>Fungi incertae sedis</taxon>
        <taxon>Mucoromycota</taxon>
        <taxon>Glomeromycotina</taxon>
        <taxon>Glomeromycetes</taxon>
        <taxon>Paraglomerales</taxon>
        <taxon>Paraglomeraceae</taxon>
        <taxon>Paraglomus</taxon>
    </lineage>
</organism>
<comment type="caution">
    <text evidence="9">The sequence shown here is derived from an EMBL/GenBank/DDBJ whole genome shotgun (WGS) entry which is preliminary data.</text>
</comment>
<accession>A0A9N9G2J2</accession>
<feature type="domain" description="Exocyst component Exo84 C-terminal" evidence="8">
    <location>
        <begin position="430"/>
        <end position="631"/>
    </location>
</feature>
<dbReference type="Gene3D" id="1.20.58.1220">
    <property type="entry name" value="Exo84p, C-terminal helical domain"/>
    <property type="match status" value="1"/>
</dbReference>
<evidence type="ECO:0000313" key="10">
    <source>
        <dbReference type="Proteomes" id="UP000789739"/>
    </source>
</evidence>
<name>A0A9N9G2J2_9GLOM</name>
<dbReference type="AlphaFoldDB" id="A0A9N9G2J2"/>
<keyword evidence="4" id="KW-0813">Transport</keyword>
<dbReference type="Gene3D" id="2.30.29.30">
    <property type="entry name" value="Pleckstrin-homology domain (PH domain)/Phosphotyrosine-binding domain (PTB)"/>
    <property type="match status" value="1"/>
</dbReference>
<keyword evidence="10" id="KW-1185">Reference proteome</keyword>
<evidence type="ECO:0000256" key="4">
    <source>
        <dbReference type="ARBA" id="ARBA00022448"/>
    </source>
</evidence>
<dbReference type="SUPFAM" id="SSF50729">
    <property type="entry name" value="PH domain-like"/>
    <property type="match status" value="1"/>
</dbReference>
<evidence type="ECO:0000256" key="7">
    <source>
        <dbReference type="SAM" id="MobiDB-lite"/>
    </source>
</evidence>
<dbReference type="EMBL" id="CAJVPI010000794">
    <property type="protein sequence ID" value="CAG8572748.1"/>
    <property type="molecule type" value="Genomic_DNA"/>
</dbReference>
<dbReference type="GO" id="GO:0006893">
    <property type="term" value="P:Golgi to plasma membrane transport"/>
    <property type="evidence" value="ECO:0007669"/>
    <property type="project" value="TreeGrafter"/>
</dbReference>
<dbReference type="SUPFAM" id="SSF74788">
    <property type="entry name" value="Cullin repeat-like"/>
    <property type="match status" value="1"/>
</dbReference>
<evidence type="ECO:0000256" key="6">
    <source>
        <dbReference type="ARBA" id="ARBA00022927"/>
    </source>
</evidence>
<dbReference type="GO" id="GO:0006887">
    <property type="term" value="P:exocytosis"/>
    <property type="evidence" value="ECO:0007669"/>
    <property type="project" value="UniProtKB-KW"/>
</dbReference>
<dbReference type="InterPro" id="IPR042561">
    <property type="entry name" value="Exo84_C_1"/>
</dbReference>
<dbReference type="Pfam" id="PF08700">
    <property type="entry name" value="VPS51_Exo84_N"/>
    <property type="match status" value="1"/>
</dbReference>
<dbReference type="Gene3D" id="1.20.58.1210">
    <property type="entry name" value="Exo84p, N-terminal helical domain"/>
    <property type="match status" value="1"/>
</dbReference>
<dbReference type="Proteomes" id="UP000789739">
    <property type="component" value="Unassembled WGS sequence"/>
</dbReference>
<comment type="similarity">
    <text evidence="2">Belongs to the EXO84 family.</text>
</comment>
<evidence type="ECO:0000256" key="2">
    <source>
        <dbReference type="ARBA" id="ARBA00007210"/>
    </source>
</evidence>
<keyword evidence="6" id="KW-0653">Protein transport</keyword>
<evidence type="ECO:0000256" key="1">
    <source>
        <dbReference type="ARBA" id="ARBA00004398"/>
    </source>
</evidence>